<dbReference type="EMBL" id="JAOL01000018">
    <property type="protein sequence ID" value="EUA94105.1"/>
    <property type="molecule type" value="Genomic_DNA"/>
</dbReference>
<evidence type="ECO:0000259" key="1">
    <source>
        <dbReference type="Pfam" id="PF00934"/>
    </source>
</evidence>
<keyword evidence="3" id="KW-1185">Reference proteome</keyword>
<dbReference type="Pfam" id="PF00934">
    <property type="entry name" value="PE"/>
    <property type="match status" value="1"/>
</dbReference>
<dbReference type="InterPro" id="IPR000084">
    <property type="entry name" value="PE-PGRS_N"/>
</dbReference>
<feature type="domain" description="PE" evidence="1">
    <location>
        <begin position="1"/>
        <end position="90"/>
    </location>
</feature>
<evidence type="ECO:0000313" key="2">
    <source>
        <dbReference type="EMBL" id="EUA94105.1"/>
    </source>
</evidence>
<name>A0ABN0RAV1_MYCUL</name>
<gene>
    <name evidence="2" type="ORF">I551_8639</name>
</gene>
<dbReference type="Proteomes" id="UP000020681">
    <property type="component" value="Unassembled WGS sequence"/>
</dbReference>
<dbReference type="SUPFAM" id="SSF140459">
    <property type="entry name" value="PE/PPE dimer-like"/>
    <property type="match status" value="1"/>
</dbReference>
<proteinExistence type="predicted"/>
<organism evidence="2 3">
    <name type="scientific">Mycobacterium ulcerans str. Harvey</name>
    <dbReference type="NCBI Taxonomy" id="1299332"/>
    <lineage>
        <taxon>Bacteria</taxon>
        <taxon>Bacillati</taxon>
        <taxon>Actinomycetota</taxon>
        <taxon>Actinomycetes</taxon>
        <taxon>Mycobacteriales</taxon>
        <taxon>Mycobacteriaceae</taxon>
        <taxon>Mycobacterium</taxon>
        <taxon>Mycobacterium ulcerans group</taxon>
    </lineage>
</organism>
<dbReference type="Gene3D" id="1.10.287.850">
    <property type="entry name" value="HP0062-like domain"/>
    <property type="match status" value="1"/>
</dbReference>
<dbReference type="InterPro" id="IPR038332">
    <property type="entry name" value="PPE_sf"/>
</dbReference>
<protein>
    <submittedName>
        <fullName evidence="2">PE family protein</fullName>
    </submittedName>
</protein>
<sequence length="165" mass="18001">MNVLPEYVAAAASDLARIGSLVGTANAQAAGATTSVLAAGGDEVSEAIAELFGAHAVEYQSISTRMAAFHDDFVQTMRAGVASYAAAEVGNAAPLQAVEQAALQLINAPTQSWFGASVDRQRCRWSCRHRASRRGRRHFVGQWRQWRLGRHRPDRRRWWGGGIIR</sequence>
<comment type="caution">
    <text evidence="2">The sequence shown here is derived from an EMBL/GenBank/DDBJ whole genome shotgun (WGS) entry which is preliminary data.</text>
</comment>
<accession>A0ABN0RAV1</accession>
<reference evidence="2 3" key="1">
    <citation type="submission" date="2014-01" db="EMBL/GenBank/DDBJ databases">
        <authorList>
            <person name="Dobos K."/>
            <person name="Lenaerts A."/>
            <person name="Ordway D."/>
            <person name="DeGroote M.A."/>
            <person name="Parker T."/>
            <person name="Sizemore C."/>
            <person name="Tallon L.J."/>
            <person name="Sadzewicz L.K."/>
            <person name="Sengamalay N."/>
            <person name="Fraser C.M."/>
            <person name="Hine E."/>
            <person name="Shefchek K.A."/>
            <person name="Das S.P."/>
            <person name="Tettelin H."/>
        </authorList>
    </citation>
    <scope>NUCLEOTIDE SEQUENCE [LARGE SCALE GENOMIC DNA]</scope>
    <source>
        <strain evidence="2 3">Harvey</strain>
    </source>
</reference>
<evidence type="ECO:0000313" key="3">
    <source>
        <dbReference type="Proteomes" id="UP000020681"/>
    </source>
</evidence>